<accession>A0AAU7C960</accession>
<proteinExistence type="predicted"/>
<sequence length="419" mass="46836">MSDSQRLLELIETCVIEHGGDLGGWSRRIDDRLQLFDGRVTLRAELKDAGPSPDDGLVHAHVLITLHDYDDEILDACLFGIGNDREEALSQVALIWMTSVAGPIKSFIDNKPVCMTCQAGVQGGNASEGYSESDYGLPDLRAFVGPALSRGFNDERVQSAIDGTQPWFRFAAESAAPRRVHLAKASIISKGKDGWRRELEIDGHDVSHHDPDWPAGVQAPDFGYLTRFAVFEFPRNSSVIHLRAKLEETIRHFAENFAKYDSADLLMNEMLSQGFDPDHVHETESISTIAFGRALFEHHGVQYSSTVIRARRDGRVQADVPLMSIPAYSRARALAVQLRETMPENDFQALCLYNAESHAIVKAIEANGDNLDLTKIKLYPCVVPDRGVSDQTMDAALAMLNMLIERNRSTKKKPWWKFW</sequence>
<dbReference type="EMBL" id="CP155447">
    <property type="protein sequence ID" value="XBH01653.1"/>
    <property type="molecule type" value="Genomic_DNA"/>
</dbReference>
<dbReference type="AlphaFoldDB" id="A0AAU7C960"/>
<gene>
    <name evidence="1" type="ORF">V5E97_25305</name>
</gene>
<reference evidence="1" key="1">
    <citation type="submission" date="2024-05" db="EMBL/GenBank/DDBJ databases">
        <title>Planctomycetes of the genus Singulisphaera possess chitinolytic capabilities.</title>
        <authorList>
            <person name="Ivanova A."/>
        </authorList>
    </citation>
    <scope>NUCLEOTIDE SEQUENCE</scope>
    <source>
        <strain evidence="1">Ch08T</strain>
    </source>
</reference>
<organism evidence="1">
    <name type="scientific">Singulisphaera sp. Ch08</name>
    <dbReference type="NCBI Taxonomy" id="3120278"/>
    <lineage>
        <taxon>Bacteria</taxon>
        <taxon>Pseudomonadati</taxon>
        <taxon>Planctomycetota</taxon>
        <taxon>Planctomycetia</taxon>
        <taxon>Isosphaerales</taxon>
        <taxon>Isosphaeraceae</taxon>
        <taxon>Singulisphaera</taxon>
    </lineage>
</organism>
<evidence type="ECO:0000313" key="1">
    <source>
        <dbReference type="EMBL" id="XBH01653.1"/>
    </source>
</evidence>
<name>A0AAU7C960_9BACT</name>
<dbReference type="RefSeq" id="WP_406694397.1">
    <property type="nucleotide sequence ID" value="NZ_CP155447.1"/>
</dbReference>
<protein>
    <submittedName>
        <fullName evidence="1">Uncharacterized protein</fullName>
    </submittedName>
</protein>